<gene>
    <name evidence="1" type="ORF">LCGC14_0327000</name>
</gene>
<dbReference type="AlphaFoldDB" id="A0A0F9U0C3"/>
<reference evidence="1" key="1">
    <citation type="journal article" date="2015" name="Nature">
        <title>Complex archaea that bridge the gap between prokaryotes and eukaryotes.</title>
        <authorList>
            <person name="Spang A."/>
            <person name="Saw J.H."/>
            <person name="Jorgensen S.L."/>
            <person name="Zaremba-Niedzwiedzka K."/>
            <person name="Martijn J."/>
            <person name="Lind A.E."/>
            <person name="van Eijk R."/>
            <person name="Schleper C."/>
            <person name="Guy L."/>
            <person name="Ettema T.J."/>
        </authorList>
    </citation>
    <scope>NUCLEOTIDE SEQUENCE</scope>
</reference>
<organism evidence="1">
    <name type="scientific">marine sediment metagenome</name>
    <dbReference type="NCBI Taxonomy" id="412755"/>
    <lineage>
        <taxon>unclassified sequences</taxon>
        <taxon>metagenomes</taxon>
        <taxon>ecological metagenomes</taxon>
    </lineage>
</organism>
<sequence>MLRSAFLPKHVDEASAQTSSNGFAWLRSWSLERRRQRLRREAFDTLLRVDANILEDVTGLQREQLEQAARLPLSIDALKALRLMQRQEPDSQ</sequence>
<comment type="caution">
    <text evidence="1">The sequence shown here is derived from an EMBL/GenBank/DDBJ whole genome shotgun (WGS) entry which is preliminary data.</text>
</comment>
<dbReference type="EMBL" id="LAZR01000226">
    <property type="protein sequence ID" value="KKN80747.1"/>
    <property type="molecule type" value="Genomic_DNA"/>
</dbReference>
<accession>A0A0F9U0C3</accession>
<protein>
    <recommendedName>
        <fullName evidence="2">DUF1127 domain-containing protein</fullName>
    </recommendedName>
</protein>
<name>A0A0F9U0C3_9ZZZZ</name>
<proteinExistence type="predicted"/>
<evidence type="ECO:0000313" key="1">
    <source>
        <dbReference type="EMBL" id="KKN80747.1"/>
    </source>
</evidence>
<evidence type="ECO:0008006" key="2">
    <source>
        <dbReference type="Google" id="ProtNLM"/>
    </source>
</evidence>